<protein>
    <submittedName>
        <fullName evidence="2">Uncharacterized protein</fullName>
    </submittedName>
</protein>
<feature type="region of interest" description="Disordered" evidence="1">
    <location>
        <begin position="1"/>
        <end position="29"/>
    </location>
</feature>
<dbReference type="EMBL" id="JH660635">
    <property type="protein sequence ID" value="EIM30798.1"/>
    <property type="molecule type" value="Genomic_DNA"/>
</dbReference>
<evidence type="ECO:0000256" key="1">
    <source>
        <dbReference type="SAM" id="MobiDB-lite"/>
    </source>
</evidence>
<dbReference type="Proteomes" id="UP000003947">
    <property type="component" value="Unassembled WGS sequence"/>
</dbReference>
<dbReference type="AlphaFoldDB" id="I4Z3K6"/>
<sequence length="65" mass="7054">MAPQPLVRPRSPKVAREHPPPAGSCKFGRGLDVMSPESSLLALLRGTLLVCFRTQGLTFIGNPKR</sequence>
<organism evidence="2 3">
    <name type="scientific">Microvirga lotononidis</name>
    <dbReference type="NCBI Taxonomy" id="864069"/>
    <lineage>
        <taxon>Bacteria</taxon>
        <taxon>Pseudomonadati</taxon>
        <taxon>Pseudomonadota</taxon>
        <taxon>Alphaproteobacteria</taxon>
        <taxon>Hyphomicrobiales</taxon>
        <taxon>Methylobacteriaceae</taxon>
        <taxon>Microvirga</taxon>
    </lineage>
</organism>
<evidence type="ECO:0000313" key="2">
    <source>
        <dbReference type="EMBL" id="EIM30798.1"/>
    </source>
</evidence>
<dbReference type="PATRIC" id="fig|864069.3.peg.345"/>
<evidence type="ECO:0000313" key="3">
    <source>
        <dbReference type="Proteomes" id="UP000003947"/>
    </source>
</evidence>
<gene>
    <name evidence="2" type="ORF">MicloDRAFT_00003250</name>
</gene>
<name>I4Z3K6_9HYPH</name>
<accession>I4Z3K6</accession>
<reference evidence="2 3" key="1">
    <citation type="submission" date="2012-02" db="EMBL/GenBank/DDBJ databases">
        <title>Improved High-Quality Draft sequence of Microvirga sp. WSM3557.</title>
        <authorList>
            <consortium name="US DOE Joint Genome Institute"/>
            <person name="Lucas S."/>
            <person name="Han J."/>
            <person name="Lapidus A."/>
            <person name="Cheng J.-F."/>
            <person name="Goodwin L."/>
            <person name="Pitluck S."/>
            <person name="Peters L."/>
            <person name="Zhang X."/>
            <person name="Detter J.C."/>
            <person name="Han C."/>
            <person name="Tapia R."/>
            <person name="Land M."/>
            <person name="Hauser L."/>
            <person name="Kyrpides N."/>
            <person name="Ivanova N."/>
            <person name="Pagani I."/>
            <person name="Brau L."/>
            <person name="Yates R."/>
            <person name="O'Hara G."/>
            <person name="Rui T."/>
            <person name="Howieson J."/>
            <person name="Reeve W."/>
            <person name="Woyke T."/>
        </authorList>
    </citation>
    <scope>NUCLEOTIDE SEQUENCE [LARGE SCALE GENOMIC DNA]</scope>
    <source>
        <strain evidence="2 3">WSM3557</strain>
    </source>
</reference>
<keyword evidence="3" id="KW-1185">Reference proteome</keyword>
<proteinExistence type="predicted"/>
<dbReference type="HOGENOM" id="CLU_2844969_0_0_5"/>